<dbReference type="PROSITE" id="PS50994">
    <property type="entry name" value="INTEGRASE"/>
    <property type="match status" value="1"/>
</dbReference>
<keyword evidence="11" id="KW-1185">Reference proteome</keyword>
<sequence>MSVHKMPEHSESSTVVAHASRTDDIIDLASICSENRLFIAVQIERENVAALIDPGATGTLLGPRLAHRLSAKLKPSSTLVRSANGKISRALRAVKMTFSVNDRSVTLNCEAVREIEHDMILGMDLGRALDVDLRLGRRLWRANEGPWHECSADTSTAIPSLFVECAALKVIDGEHREAVMKLVEQILAQRRTLAGKTDLIEHHIKLIDDVPIKLKLRRMSPVMWQTAKTIVEKWEKEGVIERSASDYCSAPVLVRKQNSDEYRMCIDFREVNKKTIKDAYPVASMDTVLDKLRRARYISKIDLKAAYHQIPVEKSSRKYTAFAVAGSGLWQFCRLPFGLVNAPMTFCRLIDHLFGPEYEPHVFYYLDEIIVVTEDADAHLEWLEKVLRRLTDAGLEVNMDKCEFFCSCVKYLGYMLDHEGLRVDPDKLRPILEYPTPDNVKQLRRFLGIIGWYVRFIEDVSNVKIPLLRLLRRDQPWVWGEEQREAFDALKRALTVAPVLARPDFAKPFIIQCDASGIAIGAVLVQEDADGEHPIVYLSRVLTAPERNYSTSEKECLAILWAIKKLRPYVEGYEFNVITDHSALQWLRNLKDRTGRLARWALEMQQWNFRVIHRKGALMKVADALSRLNESEEIELAALSEEFGDTTDPWYLKMLAEVQTTPNKYINWQVRGKFLYRLRRDPLLDPITTREEKWKLVVPEEYKRRILEEAHNTPACGHLGVDKTYDRIARDYYWKGFYYDTVKFIQECQICQEYKLVQSGASGLMGSRVVERPWVIISADLMEFPPSKRHNKYLIVFQDLFTRWIEVRPVRAADGKTVARALEELIVFRWGAPMYFLSDNGKEFINKLLADVLERYGIKHVTTAPYNPRANPTERTNRTLKTMIAAFVKNDHRDWDLHAHEFCHAINTTVQATTKVSPAFLNFGYHPTPVKSLRRENEQDFKIDKISPEDWLDRLRRLDALKDLVTRHIDAAQTKQASNFNKGRKDVRFMVGDKVMRRTHPLSDASKKSAAKLVLKYDGPYTVTRVLAPTTYLLSPCEGTTRKNLKAPADQLKKYIPSEHVCDMPSPST</sequence>
<dbReference type="GO" id="GO:0016787">
    <property type="term" value="F:hydrolase activity"/>
    <property type="evidence" value="ECO:0007669"/>
    <property type="project" value="UniProtKB-KW"/>
</dbReference>
<dbReference type="EC" id="2.7.7.49" evidence="1"/>
<reference evidence="10 11" key="1">
    <citation type="journal article" date="2024" name="bioRxiv">
        <title>A reference genome for Trichogramma kaykai: A tiny desert-dwelling parasitoid wasp with competing sex-ratio distorters.</title>
        <authorList>
            <person name="Culotta J."/>
            <person name="Lindsey A.R."/>
        </authorList>
    </citation>
    <scope>NUCLEOTIDE SEQUENCE [LARGE SCALE GENOMIC DNA]</scope>
    <source>
        <strain evidence="10 11">KSX58</strain>
    </source>
</reference>
<evidence type="ECO:0000256" key="4">
    <source>
        <dbReference type="ARBA" id="ARBA00022722"/>
    </source>
</evidence>
<dbReference type="GO" id="GO:0003964">
    <property type="term" value="F:RNA-directed DNA polymerase activity"/>
    <property type="evidence" value="ECO:0007669"/>
    <property type="project" value="UniProtKB-KW"/>
</dbReference>
<dbReference type="Pfam" id="PF17921">
    <property type="entry name" value="Integrase_H2C2"/>
    <property type="match status" value="1"/>
</dbReference>
<dbReference type="PANTHER" id="PTHR37984:SF5">
    <property type="entry name" value="PROTEIN NYNRIN-LIKE"/>
    <property type="match status" value="1"/>
</dbReference>
<dbReference type="GO" id="GO:0004519">
    <property type="term" value="F:endonuclease activity"/>
    <property type="evidence" value="ECO:0007669"/>
    <property type="project" value="UniProtKB-KW"/>
</dbReference>
<dbReference type="InterPro" id="IPR041588">
    <property type="entry name" value="Integrase_H2C2"/>
</dbReference>
<dbReference type="Gene3D" id="1.10.340.70">
    <property type="match status" value="1"/>
</dbReference>
<accession>A0ABD2WN51</accession>
<evidence type="ECO:0000313" key="11">
    <source>
        <dbReference type="Proteomes" id="UP001627154"/>
    </source>
</evidence>
<dbReference type="Pfam" id="PF00078">
    <property type="entry name" value="RVT_1"/>
    <property type="match status" value="1"/>
</dbReference>
<dbReference type="FunFam" id="3.10.20.370:FF:000001">
    <property type="entry name" value="Retrovirus-related Pol polyprotein from transposon 17.6-like protein"/>
    <property type="match status" value="1"/>
</dbReference>
<gene>
    <name evidence="10" type="ORF">TKK_011327</name>
</gene>
<dbReference type="CDD" id="cd00303">
    <property type="entry name" value="retropepsin_like"/>
    <property type="match status" value="1"/>
</dbReference>
<evidence type="ECO:0000313" key="10">
    <source>
        <dbReference type="EMBL" id="KAL3394307.1"/>
    </source>
</evidence>
<evidence type="ECO:0000256" key="7">
    <source>
        <dbReference type="ARBA" id="ARBA00022918"/>
    </source>
</evidence>
<dbReference type="Proteomes" id="UP001627154">
    <property type="component" value="Unassembled WGS sequence"/>
</dbReference>
<comment type="caution">
    <text evidence="10">The sequence shown here is derived from an EMBL/GenBank/DDBJ whole genome shotgun (WGS) entry which is preliminary data.</text>
</comment>
<dbReference type="FunFam" id="3.30.70.270:FF:000020">
    <property type="entry name" value="Transposon Tf2-6 polyprotein-like Protein"/>
    <property type="match status" value="1"/>
</dbReference>
<dbReference type="InterPro" id="IPR043502">
    <property type="entry name" value="DNA/RNA_pol_sf"/>
</dbReference>
<dbReference type="Pfam" id="PF00665">
    <property type="entry name" value="rve"/>
    <property type="match status" value="1"/>
</dbReference>
<evidence type="ECO:0000256" key="3">
    <source>
        <dbReference type="ARBA" id="ARBA00022695"/>
    </source>
</evidence>
<keyword evidence="5" id="KW-0255">Endonuclease</keyword>
<dbReference type="Pfam" id="PF17917">
    <property type="entry name" value="RT_RNaseH"/>
    <property type="match status" value="1"/>
</dbReference>
<dbReference type="CDD" id="cd01647">
    <property type="entry name" value="RT_LTR"/>
    <property type="match status" value="1"/>
</dbReference>
<keyword evidence="2" id="KW-0808">Transferase</keyword>
<dbReference type="PANTHER" id="PTHR37984">
    <property type="entry name" value="PROTEIN CBG26694"/>
    <property type="match status" value="1"/>
</dbReference>
<evidence type="ECO:0000256" key="6">
    <source>
        <dbReference type="ARBA" id="ARBA00022801"/>
    </source>
</evidence>
<name>A0ABD2WN51_9HYME</name>
<dbReference type="GO" id="GO:0042575">
    <property type="term" value="C:DNA polymerase complex"/>
    <property type="evidence" value="ECO:0007669"/>
    <property type="project" value="UniProtKB-ARBA"/>
</dbReference>
<dbReference type="AlphaFoldDB" id="A0ABD2WN51"/>
<evidence type="ECO:0000259" key="8">
    <source>
        <dbReference type="PROSITE" id="PS50878"/>
    </source>
</evidence>
<dbReference type="SUPFAM" id="SSF56672">
    <property type="entry name" value="DNA/RNA polymerases"/>
    <property type="match status" value="1"/>
</dbReference>
<evidence type="ECO:0000256" key="2">
    <source>
        <dbReference type="ARBA" id="ARBA00022679"/>
    </source>
</evidence>
<keyword evidence="6" id="KW-0378">Hydrolase</keyword>
<dbReference type="InterPro" id="IPR021109">
    <property type="entry name" value="Peptidase_aspartic_dom_sf"/>
</dbReference>
<dbReference type="InterPro" id="IPR036397">
    <property type="entry name" value="RNaseH_sf"/>
</dbReference>
<dbReference type="InterPro" id="IPR043128">
    <property type="entry name" value="Rev_trsase/Diguanyl_cyclase"/>
</dbReference>
<dbReference type="PROSITE" id="PS50878">
    <property type="entry name" value="RT_POL"/>
    <property type="match status" value="1"/>
</dbReference>
<protein>
    <recommendedName>
        <fullName evidence="1">RNA-directed DNA polymerase</fullName>
        <ecNumber evidence="1">2.7.7.49</ecNumber>
    </recommendedName>
</protein>
<dbReference type="Gene3D" id="3.10.20.370">
    <property type="match status" value="1"/>
</dbReference>
<evidence type="ECO:0000256" key="5">
    <source>
        <dbReference type="ARBA" id="ARBA00022759"/>
    </source>
</evidence>
<keyword evidence="4" id="KW-0540">Nuclease</keyword>
<dbReference type="InterPro" id="IPR000477">
    <property type="entry name" value="RT_dom"/>
</dbReference>
<dbReference type="Gene3D" id="3.10.10.10">
    <property type="entry name" value="HIV Type 1 Reverse Transcriptase, subunit A, domain 1"/>
    <property type="match status" value="1"/>
</dbReference>
<dbReference type="InterPro" id="IPR041373">
    <property type="entry name" value="RT_RNaseH"/>
</dbReference>
<dbReference type="Gene3D" id="3.30.70.270">
    <property type="match status" value="2"/>
</dbReference>
<dbReference type="SUPFAM" id="SSF53098">
    <property type="entry name" value="Ribonuclease H-like"/>
    <property type="match status" value="1"/>
</dbReference>
<dbReference type="InterPro" id="IPR001584">
    <property type="entry name" value="Integrase_cat-core"/>
</dbReference>
<feature type="domain" description="Reverse transcriptase" evidence="8">
    <location>
        <begin position="235"/>
        <end position="416"/>
    </location>
</feature>
<dbReference type="Gene3D" id="2.40.70.10">
    <property type="entry name" value="Acid Proteases"/>
    <property type="match status" value="1"/>
</dbReference>
<dbReference type="Pfam" id="PF13650">
    <property type="entry name" value="Asp_protease_2"/>
    <property type="match status" value="1"/>
</dbReference>
<dbReference type="EMBL" id="JBJJXI010000092">
    <property type="protein sequence ID" value="KAL3394307.1"/>
    <property type="molecule type" value="Genomic_DNA"/>
</dbReference>
<feature type="domain" description="Integrase catalytic" evidence="9">
    <location>
        <begin position="769"/>
        <end position="926"/>
    </location>
</feature>
<keyword evidence="7" id="KW-0695">RNA-directed DNA polymerase</keyword>
<evidence type="ECO:0000256" key="1">
    <source>
        <dbReference type="ARBA" id="ARBA00012493"/>
    </source>
</evidence>
<dbReference type="InterPro" id="IPR012337">
    <property type="entry name" value="RNaseH-like_sf"/>
</dbReference>
<keyword evidence="3" id="KW-0548">Nucleotidyltransferase</keyword>
<dbReference type="FunFam" id="3.30.420.10:FF:000032">
    <property type="entry name" value="Retrovirus-related Pol polyprotein from transposon 297-like Protein"/>
    <property type="match status" value="1"/>
</dbReference>
<organism evidence="10 11">
    <name type="scientific">Trichogramma kaykai</name>
    <dbReference type="NCBI Taxonomy" id="54128"/>
    <lineage>
        <taxon>Eukaryota</taxon>
        <taxon>Metazoa</taxon>
        <taxon>Ecdysozoa</taxon>
        <taxon>Arthropoda</taxon>
        <taxon>Hexapoda</taxon>
        <taxon>Insecta</taxon>
        <taxon>Pterygota</taxon>
        <taxon>Neoptera</taxon>
        <taxon>Endopterygota</taxon>
        <taxon>Hymenoptera</taxon>
        <taxon>Apocrita</taxon>
        <taxon>Proctotrupomorpha</taxon>
        <taxon>Chalcidoidea</taxon>
        <taxon>Trichogrammatidae</taxon>
        <taxon>Trichogramma</taxon>
    </lineage>
</organism>
<dbReference type="Gene3D" id="3.30.420.10">
    <property type="entry name" value="Ribonuclease H-like superfamily/Ribonuclease H"/>
    <property type="match status" value="1"/>
</dbReference>
<evidence type="ECO:0000259" key="9">
    <source>
        <dbReference type="PROSITE" id="PS50994"/>
    </source>
</evidence>
<dbReference type="FunFam" id="1.10.340.70:FF:000001">
    <property type="entry name" value="Retrovirus-related Pol polyprotein from transposon gypsy-like Protein"/>
    <property type="match status" value="1"/>
</dbReference>
<dbReference type="InterPro" id="IPR050951">
    <property type="entry name" value="Retrovirus_Pol_polyprotein"/>
</dbReference>
<dbReference type="CDD" id="cd09274">
    <property type="entry name" value="RNase_HI_RT_Ty3"/>
    <property type="match status" value="1"/>
</dbReference>
<dbReference type="SUPFAM" id="SSF50630">
    <property type="entry name" value="Acid proteases"/>
    <property type="match status" value="1"/>
</dbReference>
<proteinExistence type="predicted"/>